<evidence type="ECO:0000313" key="5">
    <source>
        <dbReference type="Proteomes" id="UP000019402"/>
    </source>
</evidence>
<evidence type="ECO:0000256" key="2">
    <source>
        <dbReference type="PROSITE-ProRule" id="PRU00339"/>
    </source>
</evidence>
<evidence type="ECO:0000313" key="4">
    <source>
        <dbReference type="EMBL" id="GAF04620.1"/>
    </source>
</evidence>
<dbReference type="InterPro" id="IPR039565">
    <property type="entry name" value="BamD-like"/>
</dbReference>
<dbReference type="STRING" id="869213.GCA_000517085_02051"/>
<protein>
    <submittedName>
        <fullName evidence="4">Tol-pal system protein YbgF</fullName>
    </submittedName>
</protein>
<dbReference type="PANTHER" id="PTHR10098">
    <property type="entry name" value="RAPSYN-RELATED"/>
    <property type="match status" value="1"/>
</dbReference>
<evidence type="ECO:0000256" key="1">
    <source>
        <dbReference type="ARBA" id="ARBA00022729"/>
    </source>
</evidence>
<organism evidence="4 5">
    <name type="scientific">Saccharicrinis fermentans DSM 9555 = JCM 21142</name>
    <dbReference type="NCBI Taxonomy" id="869213"/>
    <lineage>
        <taxon>Bacteria</taxon>
        <taxon>Pseudomonadati</taxon>
        <taxon>Bacteroidota</taxon>
        <taxon>Bacteroidia</taxon>
        <taxon>Marinilabiliales</taxon>
        <taxon>Marinilabiliaceae</taxon>
        <taxon>Saccharicrinis</taxon>
    </lineage>
</organism>
<dbReference type="Pfam" id="PF13525">
    <property type="entry name" value="YfiO"/>
    <property type="match status" value="1"/>
</dbReference>
<proteinExistence type="predicted"/>
<dbReference type="PROSITE" id="PS50005">
    <property type="entry name" value="TPR"/>
    <property type="match status" value="2"/>
</dbReference>
<dbReference type="SMART" id="SM00028">
    <property type="entry name" value="TPR"/>
    <property type="match status" value="8"/>
</dbReference>
<dbReference type="Gene3D" id="1.25.40.10">
    <property type="entry name" value="Tetratricopeptide repeat domain"/>
    <property type="match status" value="5"/>
</dbReference>
<keyword evidence="2" id="KW-0802">TPR repeat</keyword>
<gene>
    <name evidence="4" type="ORF">JCM21142_93332</name>
</gene>
<dbReference type="EMBL" id="BAMD01000050">
    <property type="protein sequence ID" value="GAF04620.1"/>
    <property type="molecule type" value="Genomic_DNA"/>
</dbReference>
<keyword evidence="1" id="KW-0732">Signal</keyword>
<comment type="caution">
    <text evidence="4">The sequence shown here is derived from an EMBL/GenBank/DDBJ whole genome shotgun (WGS) entry which is preliminary data.</text>
</comment>
<reference evidence="4 5" key="1">
    <citation type="journal article" date="2014" name="Genome Announc.">
        <title>Draft Genome Sequence of Cytophaga fermentans JCM 21142T, a Facultative Anaerobe Isolated from Marine Mud.</title>
        <authorList>
            <person name="Starns D."/>
            <person name="Oshima K."/>
            <person name="Suda W."/>
            <person name="Iino T."/>
            <person name="Yuki M."/>
            <person name="Inoue J."/>
            <person name="Kitamura K."/>
            <person name="Iida T."/>
            <person name="Darby A."/>
            <person name="Hattori M."/>
            <person name="Ohkuma M."/>
        </authorList>
    </citation>
    <scope>NUCLEOTIDE SEQUENCE [LARGE SCALE GENOMIC DNA]</scope>
    <source>
        <strain evidence="4 5">JCM 21142</strain>
    </source>
</reference>
<name>W7Y121_9BACT</name>
<dbReference type="InterPro" id="IPR011990">
    <property type="entry name" value="TPR-like_helical_dom_sf"/>
</dbReference>
<accession>W7Y121</accession>
<dbReference type="Pfam" id="PF13432">
    <property type="entry name" value="TPR_16"/>
    <property type="match status" value="1"/>
</dbReference>
<feature type="repeat" description="TPR" evidence="2">
    <location>
        <begin position="235"/>
        <end position="268"/>
    </location>
</feature>
<dbReference type="AlphaFoldDB" id="W7Y121"/>
<dbReference type="eggNOG" id="COG1729">
    <property type="taxonomic scope" value="Bacteria"/>
</dbReference>
<evidence type="ECO:0000259" key="3">
    <source>
        <dbReference type="Pfam" id="PF13525"/>
    </source>
</evidence>
<dbReference type="SUPFAM" id="SSF48452">
    <property type="entry name" value="TPR-like"/>
    <property type="match status" value="4"/>
</dbReference>
<dbReference type="Proteomes" id="UP000019402">
    <property type="component" value="Unassembled WGS sequence"/>
</dbReference>
<keyword evidence="5" id="KW-1185">Reference proteome</keyword>
<feature type="repeat" description="TPR" evidence="2">
    <location>
        <begin position="272"/>
        <end position="305"/>
    </location>
</feature>
<sequence length="635" mass="73570">MFPESDKIDLAYDYLGKVFLTTKNYKQALGALEQIKIKNAGVYRAIQRVAYYHAIDLFTNLKFSEAIEVFDYSLQYEKYDNDLKVKAYYWRGEAKYRLNNFEAAVKDYNQFILMPGSYQTQYFDLAHYNIGYAEFKSKHYEKAKSWWRKYIKMEMDKDAPTVGDAYNRIGDCCFVQREFQQAINYYEQGEAYLEGAPDYSLYQKGISLGVLRKHDQKISELNELIQKYPNSNYVDDALYEMGKSYVALNDLDNAIKRYKTIKEKYPSSSYSKKAMLQLGLVYYNASDYDNSLAFYKRVVNEFPGTQEASESLLGIRNIYMDRNDLDGYVRYTKKLGSFAQVDEREQDSLSYVSAERYYLETKCDIAIKNFQQYLKKYPQGMFVLNANYYMADCLYKQGDKSDALKAYRNVTSSSKNIFTEEALIRSGEINYAMESYQEALNNFRELERVAENQTNQVEARIGLLRCYAKLQDADNIIEAAQIVLDDPKVAAEIVREARFIKAGAHMMKGDSEQGMAEYGLLAQNPQSAEGAESKYLIAQYYFDMGEYKKAEDEVFDFANKGTSHQYWLARSFIVLADIYEAGEEYFQAKQYLQSITENYKGKDDILGIVAKRLSNLEKKMAVSTAEESADSLNIQ</sequence>
<dbReference type="Pfam" id="PF13174">
    <property type="entry name" value="TPR_6"/>
    <property type="match status" value="2"/>
</dbReference>
<dbReference type="eggNOG" id="COG0457">
    <property type="taxonomic scope" value="Bacteria"/>
</dbReference>
<dbReference type="PANTHER" id="PTHR10098:SF108">
    <property type="entry name" value="TETRATRICOPEPTIDE REPEAT PROTEIN 28"/>
    <property type="match status" value="1"/>
</dbReference>
<feature type="domain" description="Outer membrane lipoprotein BamD-like" evidence="3">
    <location>
        <begin position="237"/>
        <end position="309"/>
    </location>
</feature>
<dbReference type="InterPro" id="IPR019734">
    <property type="entry name" value="TPR_rpt"/>
</dbReference>